<dbReference type="InParanoid" id="A0A3B1JYH3"/>
<organism evidence="3 4">
    <name type="scientific">Astyanax mexicanus</name>
    <name type="common">Blind cave fish</name>
    <name type="synonym">Astyanax fasciatus mexicanus</name>
    <dbReference type="NCBI Taxonomy" id="7994"/>
    <lineage>
        <taxon>Eukaryota</taxon>
        <taxon>Metazoa</taxon>
        <taxon>Chordata</taxon>
        <taxon>Craniata</taxon>
        <taxon>Vertebrata</taxon>
        <taxon>Euteleostomi</taxon>
        <taxon>Actinopterygii</taxon>
        <taxon>Neopterygii</taxon>
        <taxon>Teleostei</taxon>
        <taxon>Ostariophysi</taxon>
        <taxon>Characiformes</taxon>
        <taxon>Characoidei</taxon>
        <taxon>Acestrorhamphidae</taxon>
        <taxon>Acestrorhamphinae</taxon>
        <taxon>Astyanax</taxon>
    </lineage>
</organism>
<evidence type="ECO:0000256" key="1">
    <source>
        <dbReference type="SAM" id="MobiDB-lite"/>
    </source>
</evidence>
<keyword evidence="4" id="KW-1185">Reference proteome</keyword>
<proteinExistence type="predicted"/>
<dbReference type="InterPro" id="IPR038269">
    <property type="entry name" value="SCAN_sf"/>
</dbReference>
<reference evidence="4" key="2">
    <citation type="journal article" date="2014" name="Nat. Commun.">
        <title>The cavefish genome reveals candidate genes for eye loss.</title>
        <authorList>
            <person name="McGaugh S.E."/>
            <person name="Gross J.B."/>
            <person name="Aken B."/>
            <person name="Blin M."/>
            <person name="Borowsky R."/>
            <person name="Chalopin D."/>
            <person name="Hinaux H."/>
            <person name="Jeffery W.R."/>
            <person name="Keene A."/>
            <person name="Ma L."/>
            <person name="Minx P."/>
            <person name="Murphy D."/>
            <person name="O'Quin K.E."/>
            <person name="Retaux S."/>
            <person name="Rohner N."/>
            <person name="Searle S.M."/>
            <person name="Stahl B.A."/>
            <person name="Tabin C."/>
            <person name="Volff J.N."/>
            <person name="Yoshizawa M."/>
            <person name="Warren W.C."/>
        </authorList>
    </citation>
    <scope>NUCLEOTIDE SEQUENCE [LARGE SCALE GENOMIC DNA]</scope>
    <source>
        <strain evidence="4">female</strain>
    </source>
</reference>
<reference evidence="3" key="3">
    <citation type="submission" date="2025-08" db="UniProtKB">
        <authorList>
            <consortium name="Ensembl"/>
        </authorList>
    </citation>
    <scope>IDENTIFICATION</scope>
</reference>
<feature type="domain" description="SCAN box" evidence="2">
    <location>
        <begin position="3"/>
        <end position="68"/>
    </location>
</feature>
<feature type="compositionally biased region" description="Polar residues" evidence="1">
    <location>
        <begin position="127"/>
        <end position="138"/>
    </location>
</feature>
<reference evidence="4" key="1">
    <citation type="submission" date="2013-03" db="EMBL/GenBank/DDBJ databases">
        <authorList>
            <person name="Jeffery W."/>
            <person name="Warren W."/>
            <person name="Wilson R.K."/>
        </authorList>
    </citation>
    <scope>NUCLEOTIDE SEQUENCE</scope>
    <source>
        <strain evidence="4">female</strain>
    </source>
</reference>
<dbReference type="GeneTree" id="ENSGT00940000177526"/>
<evidence type="ECO:0000313" key="4">
    <source>
        <dbReference type="Proteomes" id="UP000018467"/>
    </source>
</evidence>
<protein>
    <recommendedName>
        <fullName evidence="2">SCAN box domain-containing protein</fullName>
    </recommendedName>
</protein>
<dbReference type="Pfam" id="PF02023">
    <property type="entry name" value="SCAN"/>
    <property type="match status" value="1"/>
</dbReference>
<feature type="region of interest" description="Disordered" evidence="1">
    <location>
        <begin position="109"/>
        <end position="183"/>
    </location>
</feature>
<evidence type="ECO:0000259" key="2">
    <source>
        <dbReference type="PROSITE" id="PS50804"/>
    </source>
</evidence>
<dbReference type="Proteomes" id="UP000018467">
    <property type="component" value="Unassembled WGS sequence"/>
</dbReference>
<dbReference type="AlphaFoldDB" id="A0A3B1JYH3"/>
<dbReference type="PROSITE" id="PS50804">
    <property type="entry name" value="SCAN_BOX"/>
    <property type="match status" value="1"/>
</dbReference>
<dbReference type="Ensembl" id="ENSAMXT00000043318.1">
    <property type="protein sequence ID" value="ENSAMXP00000046860.1"/>
    <property type="gene ID" value="ENSAMXG00000032460.1"/>
</dbReference>
<accession>A0A3B1JYH3</accession>
<name>A0A3B1JYH3_ASTMX</name>
<reference evidence="3" key="4">
    <citation type="submission" date="2025-09" db="UniProtKB">
        <authorList>
            <consortium name="Ensembl"/>
        </authorList>
    </citation>
    <scope>IDENTIFICATION</scope>
</reference>
<evidence type="ECO:0000313" key="3">
    <source>
        <dbReference type="Ensembl" id="ENSAMXP00000046860.1"/>
    </source>
</evidence>
<dbReference type="Gene3D" id="1.10.4020.10">
    <property type="entry name" value="DNA breaking-rejoining enzymes"/>
    <property type="match status" value="1"/>
</dbReference>
<dbReference type="SUPFAM" id="SSF47353">
    <property type="entry name" value="Retrovirus capsid dimerization domain-like"/>
    <property type="match status" value="1"/>
</dbReference>
<dbReference type="InterPro" id="IPR003309">
    <property type="entry name" value="SCAN_dom"/>
</dbReference>
<sequence>QPPRPQMTQLLRVAKRWLQPDQLSPEAVTERVTMDHFLRALPGELRKAVGLRSPTSIKEMIEATEAAESVLAVLNSGSTITLARPSAIPWVQSCNKTVEVSCVHTCLAASGPSGSGGRSSEGERENLTNPSCPSSAPRSGQRPKPRVTNHGWSGMISTPPPANRGQSGAAQKSHQRHSPAGCQSEGTNAVFLSRFPPNTLSIQPHRLLRSSVGRLPLSRASTPMPAVLRGFFRFFFFFFTALSERQ</sequence>